<reference evidence="6" key="1">
    <citation type="submission" date="2023-03" db="EMBL/GenBank/DDBJ databases">
        <authorList>
            <person name="Steffen K."/>
            <person name="Cardenas P."/>
        </authorList>
    </citation>
    <scope>NUCLEOTIDE SEQUENCE</scope>
</reference>
<organism evidence="6 7">
    <name type="scientific">Geodia barretti</name>
    <name type="common">Barrett's horny sponge</name>
    <dbReference type="NCBI Taxonomy" id="519541"/>
    <lineage>
        <taxon>Eukaryota</taxon>
        <taxon>Metazoa</taxon>
        <taxon>Porifera</taxon>
        <taxon>Demospongiae</taxon>
        <taxon>Heteroscleromorpha</taxon>
        <taxon>Tetractinellida</taxon>
        <taxon>Astrophorina</taxon>
        <taxon>Geodiidae</taxon>
        <taxon>Geodia</taxon>
    </lineage>
</organism>
<dbReference type="Pfam" id="PF00583">
    <property type="entry name" value="Acetyltransf_1"/>
    <property type="match status" value="1"/>
</dbReference>
<keyword evidence="4" id="KW-0012">Acyltransferase</keyword>
<accession>A0AA35VZX9</accession>
<dbReference type="GO" id="GO:0008080">
    <property type="term" value="F:N-acetyltransferase activity"/>
    <property type="evidence" value="ECO:0007669"/>
    <property type="project" value="InterPro"/>
</dbReference>
<dbReference type="InterPro" id="IPR000182">
    <property type="entry name" value="GNAT_dom"/>
</dbReference>
<name>A0AA35VZX9_GEOBA</name>
<feature type="domain" description="N-acetyltransferase" evidence="5">
    <location>
        <begin position="1"/>
        <end position="86"/>
    </location>
</feature>
<dbReference type="InterPro" id="IPR006464">
    <property type="entry name" value="AcTrfase_RimI/Ard1"/>
</dbReference>
<evidence type="ECO:0000256" key="2">
    <source>
        <dbReference type="ARBA" id="ARBA00022490"/>
    </source>
</evidence>
<evidence type="ECO:0000259" key="5">
    <source>
        <dbReference type="PROSITE" id="PS51186"/>
    </source>
</evidence>
<dbReference type="Gene3D" id="3.40.630.30">
    <property type="match status" value="1"/>
</dbReference>
<dbReference type="InterPro" id="IPR016181">
    <property type="entry name" value="Acyl_CoA_acyltransferase"/>
</dbReference>
<dbReference type="PANTHER" id="PTHR43420">
    <property type="entry name" value="ACETYLTRANSFERASE"/>
    <property type="match status" value="1"/>
</dbReference>
<evidence type="ECO:0000256" key="3">
    <source>
        <dbReference type="ARBA" id="ARBA00022679"/>
    </source>
</evidence>
<dbReference type="EMBL" id="CASHTH010000025">
    <property type="protein sequence ID" value="CAI7989174.1"/>
    <property type="molecule type" value="Genomic_DNA"/>
</dbReference>
<dbReference type="SUPFAM" id="SSF55729">
    <property type="entry name" value="Acyl-CoA N-acyltransferases (Nat)"/>
    <property type="match status" value="1"/>
</dbReference>
<keyword evidence="7" id="KW-1185">Reference proteome</keyword>
<gene>
    <name evidence="6" type="ORF">GBAR_LOCUS155</name>
</gene>
<protein>
    <submittedName>
        <fullName evidence="6">[ribosomal protein S18]-alanine N-acetyltransferase</fullName>
    </submittedName>
</protein>
<dbReference type="Proteomes" id="UP001174909">
    <property type="component" value="Unassembled WGS sequence"/>
</dbReference>
<comment type="similarity">
    <text evidence="1">Belongs to the acetyltransferase family. RimI subfamily.</text>
</comment>
<dbReference type="PROSITE" id="PS51186">
    <property type="entry name" value="GNAT"/>
    <property type="match status" value="1"/>
</dbReference>
<evidence type="ECO:0000313" key="7">
    <source>
        <dbReference type="Proteomes" id="UP001174909"/>
    </source>
</evidence>
<dbReference type="InterPro" id="IPR050680">
    <property type="entry name" value="YpeA/RimI_acetyltransf"/>
</dbReference>
<evidence type="ECO:0000256" key="1">
    <source>
        <dbReference type="ARBA" id="ARBA00005395"/>
    </source>
</evidence>
<evidence type="ECO:0000313" key="6">
    <source>
        <dbReference type="EMBL" id="CAI7989174.1"/>
    </source>
</evidence>
<dbReference type="NCBIfam" id="TIGR01575">
    <property type="entry name" value="rimI"/>
    <property type="match status" value="1"/>
</dbReference>
<keyword evidence="3" id="KW-0808">Transferase</keyword>
<sequence length="114" mass="13104">MVDEAHIVSIGVRSEYRGLGLGELLLISAIEQAIETESRVVTLEVRVSNHVAQNLYKKYSFTERGVRRGYYSDNREDALIMTTEPIRHDTYREELKGLITSHEKRWGPCPRQIG</sequence>
<comment type="caution">
    <text evidence="6">The sequence shown here is derived from an EMBL/GenBank/DDBJ whole genome shotgun (WGS) entry which is preliminary data.</text>
</comment>
<evidence type="ECO:0000256" key="4">
    <source>
        <dbReference type="ARBA" id="ARBA00023315"/>
    </source>
</evidence>
<keyword evidence="2" id="KW-0963">Cytoplasm</keyword>
<dbReference type="PANTHER" id="PTHR43420:SF44">
    <property type="entry name" value="ACETYLTRANSFERASE YPEA"/>
    <property type="match status" value="1"/>
</dbReference>
<dbReference type="AlphaFoldDB" id="A0AA35VZX9"/>
<proteinExistence type="inferred from homology"/>